<evidence type="ECO:0000313" key="2">
    <source>
        <dbReference type="EMBL" id="PWR21501.1"/>
    </source>
</evidence>
<name>A0A317E4D4_9PROT</name>
<gene>
    <name evidence="2" type="ORF">DKG74_13825</name>
</gene>
<keyword evidence="3" id="KW-1185">Reference proteome</keyword>
<dbReference type="OrthoDB" id="8369899at2"/>
<dbReference type="Proteomes" id="UP000245461">
    <property type="component" value="Unassembled WGS sequence"/>
</dbReference>
<reference evidence="2 3" key="1">
    <citation type="submission" date="2018-05" db="EMBL/GenBank/DDBJ databases">
        <title>Zavarzinia sp. HR-AS.</title>
        <authorList>
            <person name="Lee Y."/>
            <person name="Jeon C.O."/>
        </authorList>
    </citation>
    <scope>NUCLEOTIDE SEQUENCE [LARGE SCALE GENOMIC DNA]</scope>
    <source>
        <strain evidence="2 3">HR-AS</strain>
    </source>
</reference>
<evidence type="ECO:0000256" key="1">
    <source>
        <dbReference type="ARBA" id="ARBA00022649"/>
    </source>
</evidence>
<dbReference type="Pfam" id="PF05016">
    <property type="entry name" value="ParE_toxin"/>
    <property type="match status" value="1"/>
</dbReference>
<dbReference type="InterPro" id="IPR035093">
    <property type="entry name" value="RelE/ParE_toxin_dom_sf"/>
</dbReference>
<proteinExistence type="predicted"/>
<dbReference type="InterPro" id="IPR007712">
    <property type="entry name" value="RelE/ParE_toxin"/>
</dbReference>
<organism evidence="2 3">
    <name type="scientific">Zavarzinia aquatilis</name>
    <dbReference type="NCBI Taxonomy" id="2211142"/>
    <lineage>
        <taxon>Bacteria</taxon>
        <taxon>Pseudomonadati</taxon>
        <taxon>Pseudomonadota</taxon>
        <taxon>Alphaproteobacteria</taxon>
        <taxon>Rhodospirillales</taxon>
        <taxon>Zavarziniaceae</taxon>
        <taxon>Zavarzinia</taxon>
    </lineage>
</organism>
<comment type="caution">
    <text evidence="2">The sequence shown here is derived from an EMBL/GenBank/DDBJ whole genome shotgun (WGS) entry which is preliminary data.</text>
</comment>
<evidence type="ECO:0000313" key="3">
    <source>
        <dbReference type="Proteomes" id="UP000245461"/>
    </source>
</evidence>
<dbReference type="RefSeq" id="WP_109906743.1">
    <property type="nucleotide sequence ID" value="NZ_QGLE01000007.1"/>
</dbReference>
<dbReference type="Gene3D" id="3.30.2310.20">
    <property type="entry name" value="RelE-like"/>
    <property type="match status" value="1"/>
</dbReference>
<dbReference type="AlphaFoldDB" id="A0A317E4D4"/>
<protein>
    <submittedName>
        <fullName evidence="2">Plasmid stabilization protein</fullName>
    </submittedName>
</protein>
<dbReference type="EMBL" id="QGLE01000007">
    <property type="protein sequence ID" value="PWR21501.1"/>
    <property type="molecule type" value="Genomic_DNA"/>
</dbReference>
<accession>A0A317E4D4</accession>
<keyword evidence="1" id="KW-1277">Toxin-antitoxin system</keyword>
<sequence>MTLRVVFTPRAEQQLDTLYTYIATAAGEQRAESFAGRIVAHCQGFGDLPQRGTRRDDIAPGLRIVGFRRRVTIAFLVEPEVVVIVGIFYGGQDHESVLRAEAEGEGGEFPGV</sequence>